<feature type="non-terminal residue" evidence="1">
    <location>
        <position position="51"/>
    </location>
</feature>
<organism evidence="1 2">
    <name type="scientific">Streptococcus pyogenes</name>
    <dbReference type="NCBI Taxonomy" id="1314"/>
    <lineage>
        <taxon>Bacteria</taxon>
        <taxon>Bacillati</taxon>
        <taxon>Bacillota</taxon>
        <taxon>Bacilli</taxon>
        <taxon>Lactobacillales</taxon>
        <taxon>Streptococcaceae</taxon>
        <taxon>Streptococcus</taxon>
    </lineage>
</organism>
<dbReference type="AlphaFoldDB" id="A0A5S4T8L8"/>
<dbReference type="GO" id="GO:0016853">
    <property type="term" value="F:isomerase activity"/>
    <property type="evidence" value="ECO:0007669"/>
    <property type="project" value="UniProtKB-KW"/>
</dbReference>
<proteinExistence type="predicted"/>
<accession>A0A5S4T8L8</accession>
<protein>
    <submittedName>
        <fullName evidence="1">Sugar phosphate isomerase/epimerase</fullName>
    </submittedName>
</protein>
<name>A0A5S4T8L8_STRPY</name>
<dbReference type="Proteomes" id="UP000324058">
    <property type="component" value="Unassembled WGS sequence"/>
</dbReference>
<reference evidence="1 2" key="1">
    <citation type="submission" date="2019-02" db="EMBL/GenBank/DDBJ databases">
        <title>Novel genomic isolates of S. pyogenes and S. dysgalactiae subsp. equisimilis associated to necrotising fasciitis (NSTI).</title>
        <authorList>
            <person name="Barrantes I."/>
        </authorList>
    </citation>
    <scope>NUCLEOTIDE SEQUENCE [LARGE SCALE GENOMIC DNA]</scope>
    <source>
        <strain evidence="1 2">SPY2028</strain>
    </source>
</reference>
<keyword evidence="1" id="KW-0413">Isomerase</keyword>
<sequence>MAQQLRVLQSLWAMERRLADEDEWPLQTQLAMIRDAGFDGAGVRFIDPAFA</sequence>
<evidence type="ECO:0000313" key="1">
    <source>
        <dbReference type="EMBL" id="TYK91624.1"/>
    </source>
</evidence>
<evidence type="ECO:0000313" key="2">
    <source>
        <dbReference type="Proteomes" id="UP000324058"/>
    </source>
</evidence>
<dbReference type="EMBL" id="SJLL01000559">
    <property type="protein sequence ID" value="TYK91624.1"/>
    <property type="molecule type" value="Genomic_DNA"/>
</dbReference>
<comment type="caution">
    <text evidence="1">The sequence shown here is derived from an EMBL/GenBank/DDBJ whole genome shotgun (WGS) entry which is preliminary data.</text>
</comment>
<gene>
    <name evidence="1" type="ORF">E0F66_12770</name>
</gene>